<evidence type="ECO:0000256" key="1">
    <source>
        <dbReference type="SAM" id="MobiDB-lite"/>
    </source>
</evidence>
<proteinExistence type="predicted"/>
<dbReference type="PANTHER" id="PTHR28094:SF1">
    <property type="entry name" value="MEIOTICALLY UP-REGULATED GENE 113 PROTEIN"/>
    <property type="match status" value="1"/>
</dbReference>
<feature type="region of interest" description="Disordered" evidence="1">
    <location>
        <begin position="1"/>
        <end position="149"/>
    </location>
</feature>
<feature type="compositionally biased region" description="Polar residues" evidence="1">
    <location>
        <begin position="445"/>
        <end position="457"/>
    </location>
</feature>
<comment type="caution">
    <text evidence="3">The sequence shown here is derived from an EMBL/GenBank/DDBJ whole genome shotgun (WGS) entry which is preliminary data.</text>
</comment>
<feature type="region of interest" description="Disordered" evidence="1">
    <location>
        <begin position="445"/>
        <end position="503"/>
    </location>
</feature>
<dbReference type="SMART" id="SM00974">
    <property type="entry name" value="T5orf172"/>
    <property type="match status" value="1"/>
</dbReference>
<name>A0A9P3C3S1_ASPVI</name>
<sequence>MSNETTPVTPPSTALYPTLVTPPESGNSIEDPIFISDSDGSDASDMEALHGSVPQLSENSPSPSPRGAARLQPRKLRRHSRDVSPSGGDANVETLGEGENTRELNVNNSDLAHHTPHRPPKLPMDSPNGGTSSESSDTGPSLASTPSASIGPMPIWKLEIKIKEVILKTATETEGQKEGHAYIYADPSNEAGYFKLGKSESPLQRAKAHRGKCKHPTFKLLDIVPRGLPVPWFNRLESLAHAELANMRYSFDCPCFTSHREYFTGSVQEALEILNCWSSWLQCNPYDAQRQLSPFWRDRLRLLGGKDFSHPRCPSTECRSAADIGSSSCQACLRLRLKAWADVTDFDHFEYECRMRIGWGFLRQVIYLMWPRFGSRILILIDGCEKMTRLAASLWAPTTHLNMLLLLMFWLWLSSNAPRESILYYGIPCFLAYWRITRELGDTPSDSQLTKVQTISRTPGKKAPRRASNSPGLKILPDIVSEAEMPDEQEPPSKRRSVSVHEPINVSRITRGYQSATAVHEMSELPKAEHNGANPFLTPDRATRTVSKSSPRAGAKRRKSDVL</sequence>
<dbReference type="RefSeq" id="XP_043130724.1">
    <property type="nucleotide sequence ID" value="XM_043274789.1"/>
</dbReference>
<dbReference type="Pfam" id="PF10544">
    <property type="entry name" value="T5orf172"/>
    <property type="match status" value="1"/>
</dbReference>
<gene>
    <name evidence="3" type="ORF">Aspvir_003204</name>
</gene>
<reference evidence="3 4" key="1">
    <citation type="submission" date="2021-02" db="EMBL/GenBank/DDBJ databases">
        <title>Pan-genome distribution and transcriptional activeness of fungal secondary metabolism genes in Aspergillus section Fumigati.</title>
        <authorList>
            <person name="Takahashi H."/>
            <person name="Umemura M."/>
            <person name="Ninomiya A."/>
            <person name="Kusuya Y."/>
            <person name="Urayama S."/>
            <person name="Shimizu M."/>
            <person name="Watanabe A."/>
            <person name="Kamei K."/>
            <person name="Yaguchi T."/>
            <person name="Hagiwara D."/>
        </authorList>
    </citation>
    <scope>NUCLEOTIDE SEQUENCE [LARGE SCALE GENOMIC DNA]</scope>
    <source>
        <strain evidence="3 4">IFM 47045</strain>
    </source>
</reference>
<dbReference type="PANTHER" id="PTHR28094">
    <property type="entry name" value="MEIOTICALLY UP-REGULATED GENE 113 PROTEIN"/>
    <property type="match status" value="1"/>
</dbReference>
<feature type="domain" description="Bacteriophage T5 Orf172 DNA-binding" evidence="2">
    <location>
        <begin position="188"/>
        <end position="277"/>
    </location>
</feature>
<feature type="region of interest" description="Disordered" evidence="1">
    <location>
        <begin position="520"/>
        <end position="563"/>
    </location>
</feature>
<feature type="compositionally biased region" description="Basic and acidic residues" evidence="1">
    <location>
        <begin position="521"/>
        <end position="530"/>
    </location>
</feature>
<dbReference type="InterPro" id="IPR053006">
    <property type="entry name" value="Meiosis_regulatory"/>
</dbReference>
<dbReference type="OrthoDB" id="3511049at2759"/>
<dbReference type="GeneID" id="66931186"/>
<keyword evidence="4" id="KW-1185">Reference proteome</keyword>
<evidence type="ECO:0000313" key="4">
    <source>
        <dbReference type="Proteomes" id="UP000710440"/>
    </source>
</evidence>
<accession>A0A9P3C3S1</accession>
<dbReference type="AlphaFoldDB" id="A0A9P3C3S1"/>
<organism evidence="3 4">
    <name type="scientific">Aspergillus viridinutans</name>
    <dbReference type="NCBI Taxonomy" id="75553"/>
    <lineage>
        <taxon>Eukaryota</taxon>
        <taxon>Fungi</taxon>
        <taxon>Dikarya</taxon>
        <taxon>Ascomycota</taxon>
        <taxon>Pezizomycotina</taxon>
        <taxon>Eurotiomycetes</taxon>
        <taxon>Eurotiomycetidae</taxon>
        <taxon>Eurotiales</taxon>
        <taxon>Aspergillaceae</taxon>
        <taxon>Aspergillus</taxon>
        <taxon>Aspergillus subgen. Fumigati</taxon>
    </lineage>
</organism>
<feature type="compositionally biased region" description="Basic residues" evidence="1">
    <location>
        <begin position="554"/>
        <end position="563"/>
    </location>
</feature>
<dbReference type="Proteomes" id="UP000710440">
    <property type="component" value="Unassembled WGS sequence"/>
</dbReference>
<dbReference type="InterPro" id="IPR018306">
    <property type="entry name" value="Phage_T5_Orf172_DNA-bd"/>
</dbReference>
<evidence type="ECO:0000313" key="3">
    <source>
        <dbReference type="EMBL" id="GIK07538.1"/>
    </source>
</evidence>
<dbReference type="EMBL" id="BOPL01000014">
    <property type="protein sequence ID" value="GIK07538.1"/>
    <property type="molecule type" value="Genomic_DNA"/>
</dbReference>
<feature type="compositionally biased region" description="Polar residues" evidence="1">
    <location>
        <begin position="128"/>
        <end position="148"/>
    </location>
</feature>
<evidence type="ECO:0000259" key="2">
    <source>
        <dbReference type="SMART" id="SM00974"/>
    </source>
</evidence>
<protein>
    <recommendedName>
        <fullName evidence="2">Bacteriophage T5 Orf172 DNA-binding domain-containing protein</fullName>
    </recommendedName>
</protein>